<evidence type="ECO:0000313" key="1">
    <source>
        <dbReference type="EMBL" id="KAK5974428.1"/>
    </source>
</evidence>
<dbReference type="Proteomes" id="UP001331761">
    <property type="component" value="Unassembled WGS sequence"/>
</dbReference>
<accession>A0AAN8FR04</accession>
<reference evidence="1 2" key="1">
    <citation type="submission" date="2019-10" db="EMBL/GenBank/DDBJ databases">
        <title>Assembly and Annotation for the nematode Trichostrongylus colubriformis.</title>
        <authorList>
            <person name="Martin J."/>
        </authorList>
    </citation>
    <scope>NUCLEOTIDE SEQUENCE [LARGE SCALE GENOMIC DNA]</scope>
    <source>
        <strain evidence="1">G859</strain>
        <tissue evidence="1">Whole worm</tissue>
    </source>
</reference>
<comment type="caution">
    <text evidence="1">The sequence shown here is derived from an EMBL/GenBank/DDBJ whole genome shotgun (WGS) entry which is preliminary data.</text>
</comment>
<gene>
    <name evidence="1" type="ORF">GCK32_022621</name>
</gene>
<feature type="non-terminal residue" evidence="1">
    <location>
        <position position="32"/>
    </location>
</feature>
<organism evidence="1 2">
    <name type="scientific">Trichostrongylus colubriformis</name>
    <name type="common">Black scour worm</name>
    <dbReference type="NCBI Taxonomy" id="6319"/>
    <lineage>
        <taxon>Eukaryota</taxon>
        <taxon>Metazoa</taxon>
        <taxon>Ecdysozoa</taxon>
        <taxon>Nematoda</taxon>
        <taxon>Chromadorea</taxon>
        <taxon>Rhabditida</taxon>
        <taxon>Rhabditina</taxon>
        <taxon>Rhabditomorpha</taxon>
        <taxon>Strongyloidea</taxon>
        <taxon>Trichostrongylidae</taxon>
        <taxon>Trichostrongylus</taxon>
    </lineage>
</organism>
<evidence type="ECO:0000313" key="2">
    <source>
        <dbReference type="Proteomes" id="UP001331761"/>
    </source>
</evidence>
<keyword evidence="2" id="KW-1185">Reference proteome</keyword>
<name>A0AAN8FR04_TRICO</name>
<sequence length="32" mass="3667">MTEVLPEEHEKKKVEKVCAVDFSDHAVLNVLE</sequence>
<protein>
    <submittedName>
        <fullName evidence="1">Uncharacterized protein</fullName>
    </submittedName>
</protein>
<dbReference type="AlphaFoldDB" id="A0AAN8FR04"/>
<proteinExistence type="predicted"/>
<dbReference type="EMBL" id="WIXE01014242">
    <property type="protein sequence ID" value="KAK5974428.1"/>
    <property type="molecule type" value="Genomic_DNA"/>
</dbReference>